<keyword evidence="4" id="KW-1185">Reference proteome</keyword>
<feature type="compositionally biased region" description="Polar residues" evidence="1">
    <location>
        <begin position="1"/>
        <end position="16"/>
    </location>
</feature>
<keyword evidence="2" id="KW-0812">Transmembrane</keyword>
<evidence type="ECO:0000313" key="4">
    <source>
        <dbReference type="Proteomes" id="UP000605846"/>
    </source>
</evidence>
<proteinExistence type="predicted"/>
<feature type="transmembrane region" description="Helical" evidence="2">
    <location>
        <begin position="129"/>
        <end position="148"/>
    </location>
</feature>
<organism evidence="3 4">
    <name type="scientific">Apophysomyces ossiformis</name>
    <dbReference type="NCBI Taxonomy" id="679940"/>
    <lineage>
        <taxon>Eukaryota</taxon>
        <taxon>Fungi</taxon>
        <taxon>Fungi incertae sedis</taxon>
        <taxon>Mucoromycota</taxon>
        <taxon>Mucoromycotina</taxon>
        <taxon>Mucoromycetes</taxon>
        <taxon>Mucorales</taxon>
        <taxon>Mucorineae</taxon>
        <taxon>Mucoraceae</taxon>
        <taxon>Apophysomyces</taxon>
    </lineage>
</organism>
<dbReference type="AlphaFoldDB" id="A0A8H7BZT9"/>
<feature type="transmembrane region" description="Helical" evidence="2">
    <location>
        <begin position="55"/>
        <end position="78"/>
    </location>
</feature>
<feature type="region of interest" description="Disordered" evidence="1">
    <location>
        <begin position="1"/>
        <end position="31"/>
    </location>
</feature>
<accession>A0A8H7BZT9</accession>
<dbReference type="EMBL" id="JABAYA010000001">
    <property type="protein sequence ID" value="KAF7732830.1"/>
    <property type="molecule type" value="Genomic_DNA"/>
</dbReference>
<name>A0A8H7BZT9_9FUNG</name>
<gene>
    <name evidence="3" type="ORF">EC973_000106</name>
</gene>
<dbReference type="Proteomes" id="UP000605846">
    <property type="component" value="Unassembled WGS sequence"/>
</dbReference>
<dbReference type="OrthoDB" id="2377933at2759"/>
<protein>
    <submittedName>
        <fullName evidence="3">Uncharacterized protein</fullName>
    </submittedName>
</protein>
<evidence type="ECO:0000256" key="2">
    <source>
        <dbReference type="SAM" id="Phobius"/>
    </source>
</evidence>
<evidence type="ECO:0000313" key="3">
    <source>
        <dbReference type="EMBL" id="KAF7732830.1"/>
    </source>
</evidence>
<keyword evidence="2" id="KW-1133">Transmembrane helix</keyword>
<evidence type="ECO:0000256" key="1">
    <source>
        <dbReference type="SAM" id="MobiDB-lite"/>
    </source>
</evidence>
<comment type="caution">
    <text evidence="3">The sequence shown here is derived from an EMBL/GenBank/DDBJ whole genome shotgun (WGS) entry which is preliminary data.</text>
</comment>
<sequence>MQQDNFTLPSIYTHNPANRHESFDDVEDPPSMGNLSNPLPSRVAYREQHVEDNRLAWLMLATALATLLLTLIPVVAKIPYITPWFPGNTLWRLLDPLITLPLNLFIMTRADIMSTGGRSNYWGALSERSVAWLLWSLGAAIFVQGHGVHTAASMFKVDNHVYTEQIILTHDVAASGTRF</sequence>
<feature type="transmembrane region" description="Helical" evidence="2">
    <location>
        <begin position="90"/>
        <end position="108"/>
    </location>
</feature>
<keyword evidence="2" id="KW-0472">Membrane</keyword>
<reference evidence="3" key="1">
    <citation type="submission" date="2020-01" db="EMBL/GenBank/DDBJ databases">
        <title>Genome Sequencing of Three Apophysomyces-Like Fungal Strains Confirms a Novel Fungal Genus in the Mucoromycota with divergent Burkholderia-like Endosymbiotic Bacteria.</title>
        <authorList>
            <person name="Stajich J.E."/>
            <person name="Macias A.M."/>
            <person name="Carter-House D."/>
            <person name="Lovett B."/>
            <person name="Kasson L.R."/>
            <person name="Berry K."/>
            <person name="Grigoriev I."/>
            <person name="Chang Y."/>
            <person name="Spatafora J."/>
            <person name="Kasson M.T."/>
        </authorList>
    </citation>
    <scope>NUCLEOTIDE SEQUENCE</scope>
    <source>
        <strain evidence="3">NRRL A-21654</strain>
    </source>
</reference>